<feature type="region of interest" description="Disordered" evidence="1">
    <location>
        <begin position="111"/>
        <end position="221"/>
    </location>
</feature>
<keyword evidence="4" id="KW-1185">Reference proteome</keyword>
<evidence type="ECO:0000313" key="3">
    <source>
        <dbReference type="EMBL" id="PNW82247.1"/>
    </source>
</evidence>
<dbReference type="RefSeq" id="XP_042923796.1">
    <property type="nucleotide sequence ID" value="XM_043063090.1"/>
</dbReference>
<feature type="compositionally biased region" description="Low complexity" evidence="1">
    <location>
        <begin position="174"/>
        <end position="193"/>
    </location>
</feature>
<evidence type="ECO:0000256" key="1">
    <source>
        <dbReference type="SAM" id="MobiDB-lite"/>
    </source>
</evidence>
<accession>A0A2K3DNZ4</accession>
<dbReference type="EMBL" id="CM008967">
    <property type="protein sequence ID" value="PNW82247.1"/>
    <property type="molecule type" value="Genomic_DNA"/>
</dbReference>
<dbReference type="Proteomes" id="UP000006906">
    <property type="component" value="Chromosome 6"/>
</dbReference>
<dbReference type="GeneID" id="66053689"/>
<feature type="compositionally biased region" description="Low complexity" evidence="1">
    <location>
        <begin position="200"/>
        <end position="220"/>
    </location>
</feature>
<feature type="transmembrane region" description="Helical" evidence="2">
    <location>
        <begin position="12"/>
        <end position="32"/>
    </location>
</feature>
<name>A0A2K3DNZ4_CHLRE</name>
<dbReference type="KEGG" id="cre:CHLRE_06g278137v5"/>
<dbReference type="Gramene" id="PNW82247">
    <property type="protein sequence ID" value="PNW82247"/>
    <property type="gene ID" value="CHLRE_06g278137v5"/>
</dbReference>
<dbReference type="AlphaFoldDB" id="A0A2K3DNZ4"/>
<reference evidence="3 4" key="1">
    <citation type="journal article" date="2007" name="Science">
        <title>The Chlamydomonas genome reveals the evolution of key animal and plant functions.</title>
        <authorList>
            <person name="Merchant S.S."/>
            <person name="Prochnik S.E."/>
            <person name="Vallon O."/>
            <person name="Harris E.H."/>
            <person name="Karpowicz S.J."/>
            <person name="Witman G.B."/>
            <person name="Terry A."/>
            <person name="Salamov A."/>
            <person name="Fritz-Laylin L.K."/>
            <person name="Marechal-Drouard L."/>
            <person name="Marshall W.F."/>
            <person name="Qu L.H."/>
            <person name="Nelson D.R."/>
            <person name="Sanderfoot A.A."/>
            <person name="Spalding M.H."/>
            <person name="Kapitonov V.V."/>
            <person name="Ren Q."/>
            <person name="Ferris P."/>
            <person name="Lindquist E."/>
            <person name="Shapiro H."/>
            <person name="Lucas S.M."/>
            <person name="Grimwood J."/>
            <person name="Schmutz J."/>
            <person name="Cardol P."/>
            <person name="Cerutti H."/>
            <person name="Chanfreau G."/>
            <person name="Chen C.L."/>
            <person name="Cognat V."/>
            <person name="Croft M.T."/>
            <person name="Dent R."/>
            <person name="Dutcher S."/>
            <person name="Fernandez E."/>
            <person name="Fukuzawa H."/>
            <person name="Gonzalez-Ballester D."/>
            <person name="Gonzalez-Halphen D."/>
            <person name="Hallmann A."/>
            <person name="Hanikenne M."/>
            <person name="Hippler M."/>
            <person name="Inwood W."/>
            <person name="Jabbari K."/>
            <person name="Kalanon M."/>
            <person name="Kuras R."/>
            <person name="Lefebvre P.A."/>
            <person name="Lemaire S.D."/>
            <person name="Lobanov A.V."/>
            <person name="Lohr M."/>
            <person name="Manuell A."/>
            <person name="Meier I."/>
            <person name="Mets L."/>
            <person name="Mittag M."/>
            <person name="Mittelmeier T."/>
            <person name="Moroney J.V."/>
            <person name="Moseley J."/>
            <person name="Napoli C."/>
            <person name="Nedelcu A.M."/>
            <person name="Niyogi K."/>
            <person name="Novoselov S.V."/>
            <person name="Paulsen I.T."/>
            <person name="Pazour G."/>
            <person name="Purton S."/>
            <person name="Ral J.P."/>
            <person name="Riano-Pachon D.M."/>
            <person name="Riekhof W."/>
            <person name="Rymarquis L."/>
            <person name="Schroda M."/>
            <person name="Stern D."/>
            <person name="Umen J."/>
            <person name="Willows R."/>
            <person name="Wilson N."/>
            <person name="Zimmer S.L."/>
            <person name="Allmer J."/>
            <person name="Balk J."/>
            <person name="Bisova K."/>
            <person name="Chen C.J."/>
            <person name="Elias M."/>
            <person name="Gendler K."/>
            <person name="Hauser C."/>
            <person name="Lamb M.R."/>
            <person name="Ledford H."/>
            <person name="Long J.C."/>
            <person name="Minagawa J."/>
            <person name="Page M.D."/>
            <person name="Pan J."/>
            <person name="Pootakham W."/>
            <person name="Roje S."/>
            <person name="Rose A."/>
            <person name="Stahlberg E."/>
            <person name="Terauchi A.M."/>
            <person name="Yang P."/>
            <person name="Ball S."/>
            <person name="Bowler C."/>
            <person name="Dieckmann C.L."/>
            <person name="Gladyshev V.N."/>
            <person name="Green P."/>
            <person name="Jorgensen R."/>
            <person name="Mayfield S."/>
            <person name="Mueller-Roeber B."/>
            <person name="Rajamani S."/>
            <person name="Sayre R.T."/>
            <person name="Brokstein P."/>
            <person name="Dubchak I."/>
            <person name="Goodstein D."/>
            <person name="Hornick L."/>
            <person name="Huang Y.W."/>
            <person name="Jhaveri J."/>
            <person name="Luo Y."/>
            <person name="Martinez D."/>
            <person name="Ngau W.C."/>
            <person name="Otillar B."/>
            <person name="Poliakov A."/>
            <person name="Porter A."/>
            <person name="Szajkowski L."/>
            <person name="Werner G."/>
            <person name="Zhou K."/>
            <person name="Grigoriev I.V."/>
            <person name="Rokhsar D.S."/>
            <person name="Grossman A.R."/>
        </authorList>
    </citation>
    <scope>NUCLEOTIDE SEQUENCE [LARGE SCALE GENOMIC DNA]</scope>
    <source>
        <strain evidence="4">CC-503</strain>
    </source>
</reference>
<feature type="transmembrane region" description="Helical" evidence="2">
    <location>
        <begin position="227"/>
        <end position="245"/>
    </location>
</feature>
<feature type="compositionally biased region" description="Low complexity" evidence="1">
    <location>
        <begin position="117"/>
        <end position="127"/>
    </location>
</feature>
<proteinExistence type="predicted"/>
<keyword evidence="2" id="KW-1133">Transmembrane helix</keyword>
<sequence>MVSETESSLLPVFTAALTAFPIVALAATVNGATRELVYKRRLGPDIAHPLCASVDVACFSAVANRLLAGLEAKLEQPRGLRTGQLLLIGAVWAGCIAAFEAGLGRLAPPPAVPPPAAAASSAEAATADIPGQLGPDAGADTGEAAPGEGAASATGVAAAAAPTSTSQPTESRQGSAAAAASGGAITARGTTAAPLERRSQQQQQQQGQAPSSNPTSSPTSFWEDGRVLPYLLAVMAAVPVAVGWARRWGRG</sequence>
<protein>
    <submittedName>
        <fullName evidence="3">Uncharacterized protein</fullName>
    </submittedName>
</protein>
<keyword evidence="2" id="KW-0812">Transmembrane</keyword>
<keyword evidence="2" id="KW-0472">Membrane</keyword>
<evidence type="ECO:0000256" key="2">
    <source>
        <dbReference type="SAM" id="Phobius"/>
    </source>
</evidence>
<feature type="compositionally biased region" description="Low complexity" evidence="1">
    <location>
        <begin position="134"/>
        <end position="166"/>
    </location>
</feature>
<gene>
    <name evidence="3" type="ORF">CHLRE_06g278137v5</name>
</gene>
<feature type="transmembrane region" description="Helical" evidence="2">
    <location>
        <begin position="85"/>
        <end position="104"/>
    </location>
</feature>
<evidence type="ECO:0000313" key="4">
    <source>
        <dbReference type="Proteomes" id="UP000006906"/>
    </source>
</evidence>
<dbReference type="InParanoid" id="A0A2K3DNZ4"/>
<organism evidence="3 4">
    <name type="scientific">Chlamydomonas reinhardtii</name>
    <name type="common">Chlamydomonas smithii</name>
    <dbReference type="NCBI Taxonomy" id="3055"/>
    <lineage>
        <taxon>Eukaryota</taxon>
        <taxon>Viridiplantae</taxon>
        <taxon>Chlorophyta</taxon>
        <taxon>core chlorophytes</taxon>
        <taxon>Chlorophyceae</taxon>
        <taxon>CS clade</taxon>
        <taxon>Chlamydomonadales</taxon>
        <taxon>Chlamydomonadaceae</taxon>
        <taxon>Chlamydomonas</taxon>
    </lineage>
</organism>